<proteinExistence type="predicted"/>
<accession>L8GZY4</accession>
<dbReference type="RefSeq" id="XP_004339674.1">
    <property type="nucleotide sequence ID" value="XM_004339626.1"/>
</dbReference>
<dbReference type="AlphaFoldDB" id="L8GZY4"/>
<dbReference type="Proteomes" id="UP000011083">
    <property type="component" value="Unassembled WGS sequence"/>
</dbReference>
<sequence length="95" mass="10978">MADTELPKPEIIEVDKTQFIPARPNKTITPVQDRLQNSPKKVLTPEVLKERQDKAQQRRQLFEEEKVSKAHAVVEHAKEVRERAKLQPKEAQTDA</sequence>
<gene>
    <name evidence="1" type="ORF">ACA1_064480</name>
</gene>
<dbReference type="EMBL" id="KB007974">
    <property type="protein sequence ID" value="ELR17661.1"/>
    <property type="molecule type" value="Genomic_DNA"/>
</dbReference>
<dbReference type="KEGG" id="acan:ACA1_064480"/>
<reference evidence="1 2" key="1">
    <citation type="journal article" date="2013" name="Genome Biol.">
        <title>Genome of Acanthamoeba castellanii highlights extensive lateral gene transfer and early evolution of tyrosine kinase signaling.</title>
        <authorList>
            <person name="Clarke M."/>
            <person name="Lohan A.J."/>
            <person name="Liu B."/>
            <person name="Lagkouvardos I."/>
            <person name="Roy S."/>
            <person name="Zafar N."/>
            <person name="Bertelli C."/>
            <person name="Schilde C."/>
            <person name="Kianianmomeni A."/>
            <person name="Burglin T.R."/>
            <person name="Frech C."/>
            <person name="Turcotte B."/>
            <person name="Kopec K.O."/>
            <person name="Synnott J.M."/>
            <person name="Choo C."/>
            <person name="Paponov I."/>
            <person name="Finkler A."/>
            <person name="Soon Heng Tan C."/>
            <person name="Hutchins A.P."/>
            <person name="Weinmeier T."/>
            <person name="Rattei T."/>
            <person name="Chu J.S."/>
            <person name="Gimenez G."/>
            <person name="Irimia M."/>
            <person name="Rigden D.J."/>
            <person name="Fitzpatrick D.A."/>
            <person name="Lorenzo-Morales J."/>
            <person name="Bateman A."/>
            <person name="Chiu C.H."/>
            <person name="Tang P."/>
            <person name="Hegemann P."/>
            <person name="Fromm H."/>
            <person name="Raoult D."/>
            <person name="Greub G."/>
            <person name="Miranda-Saavedra D."/>
            <person name="Chen N."/>
            <person name="Nash P."/>
            <person name="Ginger M.L."/>
            <person name="Horn M."/>
            <person name="Schaap P."/>
            <person name="Caler L."/>
            <person name="Loftus B."/>
        </authorList>
    </citation>
    <scope>NUCLEOTIDE SEQUENCE [LARGE SCALE GENOMIC DNA]</scope>
    <source>
        <strain evidence="1 2">Neff</strain>
    </source>
</reference>
<dbReference type="VEuPathDB" id="AmoebaDB:ACA1_064480"/>
<evidence type="ECO:0000313" key="2">
    <source>
        <dbReference type="Proteomes" id="UP000011083"/>
    </source>
</evidence>
<organism evidence="1 2">
    <name type="scientific">Acanthamoeba castellanii (strain ATCC 30010 / Neff)</name>
    <dbReference type="NCBI Taxonomy" id="1257118"/>
    <lineage>
        <taxon>Eukaryota</taxon>
        <taxon>Amoebozoa</taxon>
        <taxon>Discosea</taxon>
        <taxon>Longamoebia</taxon>
        <taxon>Centramoebida</taxon>
        <taxon>Acanthamoebidae</taxon>
        <taxon>Acanthamoeba</taxon>
    </lineage>
</organism>
<dbReference type="GeneID" id="14918503"/>
<name>L8GZY4_ACACF</name>
<protein>
    <submittedName>
        <fullName evidence="1">Uncharacterized protein</fullName>
    </submittedName>
</protein>
<keyword evidence="2" id="KW-1185">Reference proteome</keyword>
<evidence type="ECO:0000313" key="1">
    <source>
        <dbReference type="EMBL" id="ELR17661.1"/>
    </source>
</evidence>